<dbReference type="Proteomes" id="UP001338125">
    <property type="component" value="Unassembled WGS sequence"/>
</dbReference>
<evidence type="ECO:0000256" key="2">
    <source>
        <dbReference type="ARBA" id="ARBA00022692"/>
    </source>
</evidence>
<evidence type="ECO:0000256" key="1">
    <source>
        <dbReference type="ARBA" id="ARBA00004141"/>
    </source>
</evidence>
<protein>
    <submittedName>
        <fullName evidence="7">Uncharacterized protein</fullName>
    </submittedName>
</protein>
<feature type="transmembrane region" description="Helical" evidence="6">
    <location>
        <begin position="149"/>
        <end position="167"/>
    </location>
</feature>
<evidence type="ECO:0000256" key="5">
    <source>
        <dbReference type="SAM" id="MobiDB-lite"/>
    </source>
</evidence>
<evidence type="ECO:0000256" key="3">
    <source>
        <dbReference type="ARBA" id="ARBA00022989"/>
    </source>
</evidence>
<feature type="region of interest" description="Disordered" evidence="5">
    <location>
        <begin position="1"/>
        <end position="27"/>
    </location>
</feature>
<feature type="transmembrane region" description="Helical" evidence="6">
    <location>
        <begin position="121"/>
        <end position="137"/>
    </location>
</feature>
<organism evidence="7 8">
    <name type="scientific">Cladobotryum mycophilum</name>
    <dbReference type="NCBI Taxonomy" id="491253"/>
    <lineage>
        <taxon>Eukaryota</taxon>
        <taxon>Fungi</taxon>
        <taxon>Dikarya</taxon>
        <taxon>Ascomycota</taxon>
        <taxon>Pezizomycotina</taxon>
        <taxon>Sordariomycetes</taxon>
        <taxon>Hypocreomycetidae</taxon>
        <taxon>Hypocreales</taxon>
        <taxon>Hypocreaceae</taxon>
        <taxon>Cladobotryum</taxon>
    </lineage>
</organism>
<keyword evidence="2 6" id="KW-0812">Transmembrane</keyword>
<feature type="region of interest" description="Disordered" evidence="5">
    <location>
        <begin position="42"/>
        <end position="63"/>
    </location>
</feature>
<feature type="compositionally biased region" description="Low complexity" evidence="5">
    <location>
        <begin position="53"/>
        <end position="63"/>
    </location>
</feature>
<feature type="transmembrane region" description="Helical" evidence="6">
    <location>
        <begin position="173"/>
        <end position="191"/>
    </location>
</feature>
<dbReference type="PANTHER" id="PTHR36460:SF1">
    <property type="entry name" value="UPF0132 DOMAIN PROTEIN (AFU_ORTHOLOGUE AFUA_3G10255)"/>
    <property type="match status" value="1"/>
</dbReference>
<comment type="caution">
    <text evidence="7">The sequence shown here is derived from an EMBL/GenBank/DDBJ whole genome shotgun (WGS) entry which is preliminary data.</text>
</comment>
<sequence length="216" mass="24470">MTMDFAPYQSSPRTRPRRLPHNLPPRLRRPILLPHHILRRRRRRAQPPPLQHPQPQRAWSSGDLDGQVNGGGFGLGGWSFSGFAGGMISRGGSASMPGAYPAEVSEFDTSLGLRLDYEACLAYLVFPPIGAMILLILEKNSDYVRFHAWQSALLFTAIMVFHLLFSWSSFLSWIFFFGDIALIGFLTLKAYRDAEILDRFEVPFFGRIASRILDDE</sequence>
<dbReference type="PANTHER" id="PTHR36460">
    <property type="entry name" value="UPF0132 DOMAIN PROTEIN (AFU_ORTHOLOGUE AFUA_3G10255)"/>
    <property type="match status" value="1"/>
</dbReference>
<keyword evidence="8" id="KW-1185">Reference proteome</keyword>
<comment type="subcellular location">
    <subcellularLocation>
        <location evidence="1">Membrane</location>
        <topology evidence="1">Multi-pass membrane protein</topology>
    </subcellularLocation>
</comment>
<keyword evidence="4 6" id="KW-0472">Membrane</keyword>
<evidence type="ECO:0000313" key="8">
    <source>
        <dbReference type="Proteomes" id="UP001338125"/>
    </source>
</evidence>
<proteinExistence type="predicted"/>
<evidence type="ECO:0000313" key="7">
    <source>
        <dbReference type="EMBL" id="KAK5996613.1"/>
    </source>
</evidence>
<dbReference type="EMBL" id="JAVFKD010000002">
    <property type="protein sequence ID" value="KAK5996613.1"/>
    <property type="molecule type" value="Genomic_DNA"/>
</dbReference>
<keyword evidence="3 6" id="KW-1133">Transmembrane helix</keyword>
<reference evidence="7 8" key="1">
    <citation type="submission" date="2024-01" db="EMBL/GenBank/DDBJ databases">
        <title>Complete genome of Cladobotryum mycophilum ATHUM6906.</title>
        <authorList>
            <person name="Christinaki A.C."/>
            <person name="Myridakis A.I."/>
            <person name="Kouvelis V.N."/>
        </authorList>
    </citation>
    <scope>NUCLEOTIDE SEQUENCE [LARGE SCALE GENOMIC DNA]</scope>
    <source>
        <strain evidence="7 8">ATHUM6906</strain>
    </source>
</reference>
<name>A0ABR0SWS5_9HYPO</name>
<evidence type="ECO:0000256" key="6">
    <source>
        <dbReference type="SAM" id="Phobius"/>
    </source>
</evidence>
<accession>A0ABR0SWS5</accession>
<gene>
    <name evidence="7" type="ORF">PT974_01950</name>
</gene>
<evidence type="ECO:0000256" key="4">
    <source>
        <dbReference type="ARBA" id="ARBA00023136"/>
    </source>
</evidence>